<protein>
    <submittedName>
        <fullName evidence="2">Uncharacterized protein</fullName>
    </submittedName>
</protein>
<evidence type="ECO:0000313" key="3">
    <source>
        <dbReference type="Proteomes" id="UP001162164"/>
    </source>
</evidence>
<feature type="compositionally biased region" description="Gly residues" evidence="1">
    <location>
        <begin position="92"/>
        <end position="109"/>
    </location>
</feature>
<feature type="compositionally biased region" description="Polar residues" evidence="1">
    <location>
        <begin position="50"/>
        <end position="60"/>
    </location>
</feature>
<feature type="compositionally biased region" description="Gly residues" evidence="1">
    <location>
        <begin position="149"/>
        <end position="166"/>
    </location>
</feature>
<reference evidence="2" key="1">
    <citation type="journal article" date="2023" name="Insect Mol. Biol.">
        <title>Genome sequencing provides insights into the evolution of gene families encoding plant cell wall-degrading enzymes in longhorned beetles.</title>
        <authorList>
            <person name="Shin N.R."/>
            <person name="Okamura Y."/>
            <person name="Kirsch R."/>
            <person name="Pauchet Y."/>
        </authorList>
    </citation>
    <scope>NUCLEOTIDE SEQUENCE</scope>
    <source>
        <strain evidence="2">MMC_N1</strain>
    </source>
</reference>
<feature type="compositionally biased region" description="Basic and acidic residues" evidence="1">
    <location>
        <begin position="66"/>
        <end position="76"/>
    </location>
</feature>
<evidence type="ECO:0000313" key="2">
    <source>
        <dbReference type="EMBL" id="KAJ8983023.1"/>
    </source>
</evidence>
<accession>A0ABQ9JY73</accession>
<gene>
    <name evidence="2" type="ORF">NQ317_014320</name>
</gene>
<feature type="region of interest" description="Disordered" evidence="1">
    <location>
        <begin position="28"/>
        <end position="184"/>
    </location>
</feature>
<proteinExistence type="predicted"/>
<keyword evidence="3" id="KW-1185">Reference proteome</keyword>
<comment type="caution">
    <text evidence="2">The sequence shown here is derived from an EMBL/GenBank/DDBJ whole genome shotgun (WGS) entry which is preliminary data.</text>
</comment>
<dbReference type="EMBL" id="JAPWTJ010000097">
    <property type="protein sequence ID" value="KAJ8983023.1"/>
    <property type="molecule type" value="Genomic_DNA"/>
</dbReference>
<dbReference type="Proteomes" id="UP001162164">
    <property type="component" value="Unassembled WGS sequence"/>
</dbReference>
<evidence type="ECO:0000256" key="1">
    <source>
        <dbReference type="SAM" id="MobiDB-lite"/>
    </source>
</evidence>
<name>A0ABQ9JY73_9CUCU</name>
<sequence length="184" mass="19031">MTENNAAAEFGNNKVDAIEMSEENFEEDVGFENDIDLGKDFSPQRGRGRSNFSKGQQRNWSGPLKADQDHAGDHPRFRGRGFGPGGPPPPFGRGGRGGGPGQPMFGRGGPPRNPPPGGFNGPPNFNGPNWGSPSGPMSGGPPNLIRPGGLSGPGGPGGGPAGGGGPPFRTTRDVGWPSYEQWTS</sequence>
<feature type="compositionally biased region" description="Low complexity" evidence="1">
    <location>
        <begin position="121"/>
        <end position="143"/>
    </location>
</feature>
<organism evidence="2 3">
    <name type="scientific">Molorchus minor</name>
    <dbReference type="NCBI Taxonomy" id="1323400"/>
    <lineage>
        <taxon>Eukaryota</taxon>
        <taxon>Metazoa</taxon>
        <taxon>Ecdysozoa</taxon>
        <taxon>Arthropoda</taxon>
        <taxon>Hexapoda</taxon>
        <taxon>Insecta</taxon>
        <taxon>Pterygota</taxon>
        <taxon>Neoptera</taxon>
        <taxon>Endopterygota</taxon>
        <taxon>Coleoptera</taxon>
        <taxon>Polyphaga</taxon>
        <taxon>Cucujiformia</taxon>
        <taxon>Chrysomeloidea</taxon>
        <taxon>Cerambycidae</taxon>
        <taxon>Lamiinae</taxon>
        <taxon>Monochamini</taxon>
        <taxon>Molorchus</taxon>
    </lineage>
</organism>